<organism evidence="1 2">
    <name type="scientific">Parelaphostrongylus tenuis</name>
    <name type="common">Meningeal worm</name>
    <dbReference type="NCBI Taxonomy" id="148309"/>
    <lineage>
        <taxon>Eukaryota</taxon>
        <taxon>Metazoa</taxon>
        <taxon>Ecdysozoa</taxon>
        <taxon>Nematoda</taxon>
        <taxon>Chromadorea</taxon>
        <taxon>Rhabditida</taxon>
        <taxon>Rhabditina</taxon>
        <taxon>Rhabditomorpha</taxon>
        <taxon>Strongyloidea</taxon>
        <taxon>Metastrongylidae</taxon>
        <taxon>Parelaphostrongylus</taxon>
    </lineage>
</organism>
<comment type="caution">
    <text evidence="1">The sequence shown here is derived from an EMBL/GenBank/DDBJ whole genome shotgun (WGS) entry which is preliminary data.</text>
</comment>
<evidence type="ECO:0000313" key="2">
    <source>
        <dbReference type="Proteomes" id="UP001196413"/>
    </source>
</evidence>
<accession>A0AAD5LUR3</accession>
<dbReference type="AlphaFoldDB" id="A0AAD5LUR3"/>
<keyword evidence="2" id="KW-1185">Reference proteome</keyword>
<proteinExistence type="predicted"/>
<sequence>MPALLIFVPYASTSRYNAIMSCEEYIHIVATALRELVVILPRPGAMPLSCSQSHLEIQRLESLSHQWALRVRDGGVERRKFVWNTSVNFTSWQDIAMIPFHLLKRIAEYNSCTDLYGIPLN</sequence>
<evidence type="ECO:0000313" key="1">
    <source>
        <dbReference type="EMBL" id="KAJ1345830.1"/>
    </source>
</evidence>
<reference evidence="1" key="1">
    <citation type="submission" date="2021-06" db="EMBL/GenBank/DDBJ databases">
        <title>Parelaphostrongylus tenuis whole genome reference sequence.</title>
        <authorList>
            <person name="Garwood T.J."/>
            <person name="Larsen P.A."/>
            <person name="Fountain-Jones N.M."/>
            <person name="Garbe J.R."/>
            <person name="Macchietto M.G."/>
            <person name="Kania S.A."/>
            <person name="Gerhold R.W."/>
            <person name="Richards J.E."/>
            <person name="Wolf T.M."/>
        </authorList>
    </citation>
    <scope>NUCLEOTIDE SEQUENCE</scope>
    <source>
        <strain evidence="1">MNPRO001-30</strain>
        <tissue evidence="1">Meninges</tissue>
    </source>
</reference>
<dbReference type="EMBL" id="JAHQIW010000072">
    <property type="protein sequence ID" value="KAJ1345830.1"/>
    <property type="molecule type" value="Genomic_DNA"/>
</dbReference>
<protein>
    <submittedName>
        <fullName evidence="1">Uncharacterized protein</fullName>
    </submittedName>
</protein>
<name>A0AAD5LUR3_PARTN</name>
<gene>
    <name evidence="1" type="ORF">KIN20_000450</name>
</gene>
<dbReference type="Proteomes" id="UP001196413">
    <property type="component" value="Unassembled WGS sequence"/>
</dbReference>